<evidence type="ECO:0000313" key="1">
    <source>
        <dbReference type="EMBL" id="KKL21855.1"/>
    </source>
</evidence>
<proteinExistence type="predicted"/>
<protein>
    <recommendedName>
        <fullName evidence="2">Toprim domain-containing protein</fullName>
    </recommendedName>
</protein>
<evidence type="ECO:0008006" key="2">
    <source>
        <dbReference type="Google" id="ProtNLM"/>
    </source>
</evidence>
<dbReference type="EMBL" id="LAZR01037574">
    <property type="protein sequence ID" value="KKL21855.1"/>
    <property type="molecule type" value="Genomic_DNA"/>
</dbReference>
<reference evidence="1" key="1">
    <citation type="journal article" date="2015" name="Nature">
        <title>Complex archaea that bridge the gap between prokaryotes and eukaryotes.</title>
        <authorList>
            <person name="Spang A."/>
            <person name="Saw J.H."/>
            <person name="Jorgensen S.L."/>
            <person name="Zaremba-Niedzwiedzka K."/>
            <person name="Martijn J."/>
            <person name="Lind A.E."/>
            <person name="van Eijk R."/>
            <person name="Schleper C."/>
            <person name="Guy L."/>
            <person name="Ettema T.J."/>
        </authorList>
    </citation>
    <scope>NUCLEOTIDE SEQUENCE</scope>
</reference>
<comment type="caution">
    <text evidence="1">The sequence shown here is derived from an EMBL/GenBank/DDBJ whole genome shotgun (WGS) entry which is preliminary data.</text>
</comment>
<name>A0A0F9BJ18_9ZZZZ</name>
<gene>
    <name evidence="1" type="ORF">LCGC14_2441300</name>
</gene>
<accession>A0A0F9BJ18</accession>
<organism evidence="1">
    <name type="scientific">marine sediment metagenome</name>
    <dbReference type="NCBI Taxonomy" id="412755"/>
    <lineage>
        <taxon>unclassified sequences</taxon>
        <taxon>metagenomes</taxon>
        <taxon>ecological metagenomes</taxon>
    </lineage>
</organism>
<dbReference type="AlphaFoldDB" id="A0A0F9BJ18"/>
<sequence>MYSKADITQWILGAFKVQNRQGSELNFACPSCGHESCYFNVAKVAGYCHRASCHRTFNLESMIDIIGYAPDLAGYIPGMEAEETQVREVRLPNDSEPILQNHEDVSALYMRGVDWEMIQKFKLYRNNTHIIVPIYEDGELVQYNSRRINRNVPTEKWFSAIPPSALRYKYAKGHSITNFLLGWEESKRWATLVLVENTFVSMWLRDLHTTTNFGSFLSATHIDKIVHSNVKHVTFLWDEGADAQKAQRALKKVGVPSNIIYIEGQPDDYNKSKIKELLQCSN</sequence>